<protein>
    <submittedName>
        <fullName evidence="1">Uncharacterized protein</fullName>
    </submittedName>
</protein>
<sequence>MYKPTVLSAALMGIIAVPTSAEVQTEVPAHGSKNCHNIRVPVTVDTTILQFNYKPSDQEIDTTNLWLNAVRHGNDLTKLVSNPNFHVKKDYTLAATICHPASGPSSTLQVLTHGLGFDRSYWDYPFANFNYSYVARAVDAGYSTLSWDRLGIADSSHGDPVNEIQLALEVEALHQLTVTAAAGHLCGFEGLKFKKIVHIGHSFGSVMTYALSSQYPSIADAIVLTGFSQVPNYTGLFVLGSNFAPVAAVSNKLEKVYSTGYVVPKSSIGVQMDFFSPGDFDPKMLADVTAHGQPAAIGELLTIGGGAVAPSNFTGAVQIINGEHDLPFCGGNCKQVEIPGSNASDILQVSKPMFKSAKVFETSIVTGAGHGLNLGFSHTEAYKNIMDFLKRAL</sequence>
<gene>
    <name evidence="1" type="ORF">NQ176_g2910</name>
</gene>
<accession>A0ACC1NM49</accession>
<name>A0ACC1NM49_9HYPO</name>
<evidence type="ECO:0000313" key="2">
    <source>
        <dbReference type="Proteomes" id="UP001143910"/>
    </source>
</evidence>
<comment type="caution">
    <text evidence="1">The sequence shown here is derived from an EMBL/GenBank/DDBJ whole genome shotgun (WGS) entry which is preliminary data.</text>
</comment>
<evidence type="ECO:0000313" key="1">
    <source>
        <dbReference type="EMBL" id="KAJ2979997.1"/>
    </source>
</evidence>
<keyword evidence="2" id="KW-1185">Reference proteome</keyword>
<dbReference type="Proteomes" id="UP001143910">
    <property type="component" value="Unassembled WGS sequence"/>
</dbReference>
<dbReference type="EMBL" id="JANJQO010000235">
    <property type="protein sequence ID" value="KAJ2979997.1"/>
    <property type="molecule type" value="Genomic_DNA"/>
</dbReference>
<organism evidence="1 2">
    <name type="scientific">Zarea fungicola</name>
    <dbReference type="NCBI Taxonomy" id="93591"/>
    <lineage>
        <taxon>Eukaryota</taxon>
        <taxon>Fungi</taxon>
        <taxon>Dikarya</taxon>
        <taxon>Ascomycota</taxon>
        <taxon>Pezizomycotina</taxon>
        <taxon>Sordariomycetes</taxon>
        <taxon>Hypocreomycetidae</taxon>
        <taxon>Hypocreales</taxon>
        <taxon>Cordycipitaceae</taxon>
        <taxon>Zarea</taxon>
    </lineage>
</organism>
<proteinExistence type="predicted"/>
<reference evidence="1" key="1">
    <citation type="submission" date="2022-08" db="EMBL/GenBank/DDBJ databases">
        <title>Genome Sequence of Lecanicillium fungicola.</title>
        <authorList>
            <person name="Buettner E."/>
        </authorList>
    </citation>
    <scope>NUCLEOTIDE SEQUENCE</scope>
    <source>
        <strain evidence="1">Babe33</strain>
    </source>
</reference>